<accession>A0A3P3ZQS7</accession>
<proteinExistence type="predicted"/>
<gene>
    <name evidence="1" type="ORF">CARN8_5980002</name>
</gene>
<reference evidence="1" key="1">
    <citation type="submission" date="2018-10" db="EMBL/GenBank/DDBJ databases">
        <authorList>
            <person name="Plewniak F."/>
        </authorList>
    </citation>
    <scope>NUCLEOTIDE SEQUENCE</scope>
</reference>
<dbReference type="Gene3D" id="3.10.20.590">
    <property type="match status" value="1"/>
</dbReference>
<protein>
    <submittedName>
        <fullName evidence="1">Uncharacterized protein</fullName>
    </submittedName>
</protein>
<evidence type="ECO:0000313" key="1">
    <source>
        <dbReference type="EMBL" id="VAY89258.1"/>
    </source>
</evidence>
<sequence length="21" mass="2403">MQGKSPRKIILVPQRLVNIVL</sequence>
<dbReference type="EMBL" id="UOYP01000554">
    <property type="protein sequence ID" value="VAY89258.1"/>
    <property type="molecule type" value="Genomic_DNA"/>
</dbReference>
<organism evidence="1">
    <name type="scientific">mine drainage metagenome</name>
    <dbReference type="NCBI Taxonomy" id="410659"/>
    <lineage>
        <taxon>unclassified sequences</taxon>
        <taxon>metagenomes</taxon>
        <taxon>ecological metagenomes</taxon>
    </lineage>
</organism>
<name>A0A3P3ZQS7_9ZZZZ</name>
<dbReference type="AlphaFoldDB" id="A0A3P3ZQS7"/>